<evidence type="ECO:0000259" key="5">
    <source>
        <dbReference type="Pfam" id="PF10033"/>
    </source>
</evidence>
<dbReference type="OrthoDB" id="70161at2759"/>
<dbReference type="InterPro" id="IPR040182">
    <property type="entry name" value="ATG13"/>
</dbReference>
<feature type="region of interest" description="Disordered" evidence="4">
    <location>
        <begin position="1081"/>
        <end position="1281"/>
    </location>
</feature>
<reference evidence="7" key="2">
    <citation type="submission" date="2013-12" db="EMBL/GenBank/DDBJ databases">
        <title>Evolution of pathogenesis and genome organization in the Tremellales.</title>
        <authorList>
            <person name="Cuomo C."/>
            <person name="Litvintseva A."/>
            <person name="Heitman J."/>
            <person name="Chen Y."/>
            <person name="Sun S."/>
            <person name="Springer D."/>
            <person name="Dromer F."/>
            <person name="Young S."/>
            <person name="Zeng Q."/>
            <person name="Chapman S."/>
            <person name="Gujja S."/>
            <person name="Saif S."/>
            <person name="Birren B."/>
        </authorList>
    </citation>
    <scope>NUCLEOTIDE SEQUENCE [LARGE SCALE GENOMIC DNA]</scope>
    <source>
        <strain evidence="7">BCC8398</strain>
    </source>
</reference>
<dbReference type="GO" id="GO:0034727">
    <property type="term" value="P:piecemeal microautophagy of the nucleus"/>
    <property type="evidence" value="ECO:0007669"/>
    <property type="project" value="TreeGrafter"/>
</dbReference>
<feature type="compositionally biased region" description="Polar residues" evidence="4">
    <location>
        <begin position="657"/>
        <end position="669"/>
    </location>
</feature>
<evidence type="ECO:0000256" key="4">
    <source>
        <dbReference type="SAM" id="MobiDB-lite"/>
    </source>
</evidence>
<dbReference type="GO" id="GO:0000423">
    <property type="term" value="P:mitophagy"/>
    <property type="evidence" value="ECO:0007669"/>
    <property type="project" value="TreeGrafter"/>
</dbReference>
<feature type="region of interest" description="Disordered" evidence="4">
    <location>
        <begin position="825"/>
        <end position="922"/>
    </location>
</feature>
<feature type="compositionally biased region" description="Low complexity" evidence="4">
    <location>
        <begin position="1155"/>
        <end position="1167"/>
    </location>
</feature>
<dbReference type="InterPro" id="IPR036570">
    <property type="entry name" value="HORMA_dom_sf"/>
</dbReference>
<feature type="compositionally biased region" description="Gly residues" evidence="4">
    <location>
        <begin position="946"/>
        <end position="960"/>
    </location>
</feature>
<evidence type="ECO:0000256" key="1">
    <source>
        <dbReference type="ARBA" id="ARBA00005246"/>
    </source>
</evidence>
<feature type="compositionally biased region" description="Low complexity" evidence="4">
    <location>
        <begin position="12"/>
        <end position="29"/>
    </location>
</feature>
<feature type="domain" description="Autophagy-related protein 13 N-terminal" evidence="5">
    <location>
        <begin position="62"/>
        <end position="332"/>
    </location>
</feature>
<feature type="compositionally biased region" description="Polar residues" evidence="4">
    <location>
        <begin position="1116"/>
        <end position="1136"/>
    </location>
</feature>
<feature type="compositionally biased region" description="Low complexity" evidence="4">
    <location>
        <begin position="1231"/>
        <end position="1241"/>
    </location>
</feature>
<reference evidence="6 7" key="1">
    <citation type="submission" date="2013-07" db="EMBL/GenBank/DDBJ databases">
        <title>The Genome Sequence of Cryptococcus heveanensis BCC8398.</title>
        <authorList>
            <consortium name="The Broad Institute Genome Sequencing Platform"/>
            <person name="Cuomo C."/>
            <person name="Litvintseva A."/>
            <person name="Chen Y."/>
            <person name="Heitman J."/>
            <person name="Sun S."/>
            <person name="Springer D."/>
            <person name="Dromer F."/>
            <person name="Young S.K."/>
            <person name="Zeng Q."/>
            <person name="Gargeya S."/>
            <person name="Fitzgerald M."/>
            <person name="Abouelleil A."/>
            <person name="Alvarado L."/>
            <person name="Berlin A.M."/>
            <person name="Chapman S.B."/>
            <person name="Dewar J."/>
            <person name="Goldberg J."/>
            <person name="Griggs A."/>
            <person name="Gujja S."/>
            <person name="Hansen M."/>
            <person name="Howarth C."/>
            <person name="Imamovic A."/>
            <person name="Larimer J."/>
            <person name="McCowan C."/>
            <person name="Murphy C."/>
            <person name="Pearson M."/>
            <person name="Priest M."/>
            <person name="Roberts A."/>
            <person name="Saif S."/>
            <person name="Shea T."/>
            <person name="Sykes S."/>
            <person name="Wortman J."/>
            <person name="Nusbaum C."/>
            <person name="Birren B."/>
        </authorList>
    </citation>
    <scope>NUCLEOTIDE SEQUENCE [LARGE SCALE GENOMIC DNA]</scope>
    <source>
        <strain evidence="6 7">BCC8398</strain>
    </source>
</reference>
<dbReference type="EMBL" id="KV700131">
    <property type="protein sequence ID" value="OCF31732.1"/>
    <property type="molecule type" value="Genomic_DNA"/>
</dbReference>
<feature type="compositionally biased region" description="Low complexity" evidence="4">
    <location>
        <begin position="462"/>
        <end position="476"/>
    </location>
</feature>
<dbReference type="GO" id="GO:0034497">
    <property type="term" value="P:protein localization to phagophore assembly site"/>
    <property type="evidence" value="ECO:0007669"/>
    <property type="project" value="TreeGrafter"/>
</dbReference>
<feature type="compositionally biased region" description="Low complexity" evidence="4">
    <location>
        <begin position="368"/>
        <end position="402"/>
    </location>
</feature>
<gene>
    <name evidence="6" type="ORF">I316_06539</name>
</gene>
<name>A0A1B9GKU2_9TREE</name>
<keyword evidence="7" id="KW-1185">Reference proteome</keyword>
<feature type="compositionally biased region" description="Basic and acidic residues" evidence="4">
    <location>
        <begin position="1263"/>
        <end position="1281"/>
    </location>
</feature>
<feature type="compositionally biased region" description="Low complexity" evidence="4">
    <location>
        <begin position="503"/>
        <end position="517"/>
    </location>
</feature>
<sequence>MSSTNPLRPLMPVSNPSTSSRSPNPSLLSGQHAQIGERNLASSSASSSQAVMSDKKRVDQVIYRLYLKTVNVLVDGRLTHTSGSSGPGQASASEKKQDKWFNLSLPDTDLYRSDLALYRHVSSYQPYSEQGISTPSPESCTIPPLLIAFILDASDLPSGQALLWNRDGAKIPLNTNLLGNKGKGKEKERRTGIILEKWTLRAKVSTADSASTSQAGPHIAYRLGIIHFRALYSLIRLLPTYRLYRRLRRANNGIRMGLKLWAPEGYPNTLEGLAEAWEVMERGLVGLDTGLDELISGEEVEPEEIQRYELPKLDLFGNEYSLSVDYRPEVDFNVEDMEAVLSEKFVDMDEDWFKPTVARSNSRAENESAPSSADSRSVPSVSASRKSAGPTPIPSTQSPIPQRQQALHPGSLISAGGGSLSGSKPRSGPGSRVPSSQRDKTNVGSVGTDRWTPLAEGLPFAGPSSSMGQGDGQSQQPPSPSMATPAAILAARRLSGHSIQPFASASPSASLLRSTPPQQYQSGAPVPAASTSVSARPVIGGSRPSSIGRTSSFLSQSGRSYTHAQIANMYAGSASPPVTGAMSGIGVHIPASSPVPGQSPVSPSSLSFTKQPVPRSISGRPFYITPSGSSPFIPGSLEKEPSSVSSATGQPGIIKRYSSSLSQRSGRAITSTGVSTGVTGSAIAGSQGSSADGSPSVGQSLLRRTSTRESGLRHSLEGPTSGSVSGSSSRLPAPDEEDIQAFLKTLDALPQPPSLAAQAAQSSRSHLPSTSSSLSTPSAGYQPSPSTASISGSPGAPYHGRAPVTRQQVDDELRRLAGSFSLSSQVFSGVESPPRSRPSASTSMSTGPSSIGLLSASRPNSAARRASNFEAEQGTAQGPRPLYRRQTSGGRSPLGPGGTASPPAVVPGISSGSSASASPMKALRSADEIVRHTGSRFTSSASGTSVRGGAGSGAGVGSGVGAARSLPGTGTAHPPLNEEEPLPLRSAGAGPHQPGLPHSVSTGIISPQTTGGTTATHATNADSVRSRRGPVLLRGGFGDPSAVSRSSAASTPSHSPVRDLGLGRGVGLGINRAAVGAGEGQAQGQGYVQPGSSIPCRGSSISGHLRSGFGEDDENGNGQSSWRGTHTASGTNTAQISGLGRRASSGLGGPGISGYPGLPLSSTAAGSAAGGGNASIMRGKERRTAPSSLGRDRDQHLQGEGEGDDSSNFGQIPGIGIGVGPGRNRNRRVGSDVGVGVVGSRLSEESELSGEFESAVRGLNSGGEERIRARRESDQRRAEEI</sequence>
<dbReference type="Gene3D" id="3.30.900.10">
    <property type="entry name" value="HORMA domain"/>
    <property type="match status" value="1"/>
</dbReference>
<feature type="region of interest" description="Disordered" evidence="4">
    <location>
        <begin position="934"/>
        <end position="1061"/>
    </location>
</feature>
<feature type="compositionally biased region" description="Polar residues" evidence="4">
    <location>
        <begin position="779"/>
        <end position="792"/>
    </location>
</feature>
<feature type="compositionally biased region" description="Low complexity" evidence="4">
    <location>
        <begin position="837"/>
        <end position="868"/>
    </location>
</feature>
<evidence type="ECO:0000313" key="7">
    <source>
        <dbReference type="Proteomes" id="UP000092666"/>
    </source>
</evidence>
<feature type="compositionally biased region" description="Low complexity" evidence="4">
    <location>
        <begin position="1009"/>
        <end position="1019"/>
    </location>
</feature>
<dbReference type="Pfam" id="PF10033">
    <property type="entry name" value="ATG13"/>
    <property type="match status" value="1"/>
</dbReference>
<dbReference type="GO" id="GO:1990316">
    <property type="term" value="C:Atg1/ULK1 kinase complex"/>
    <property type="evidence" value="ECO:0007669"/>
    <property type="project" value="InterPro"/>
</dbReference>
<evidence type="ECO:0000313" key="6">
    <source>
        <dbReference type="EMBL" id="OCF31732.1"/>
    </source>
</evidence>
<proteinExistence type="inferred from homology"/>
<protein>
    <recommendedName>
        <fullName evidence="3">Autophagy-related protein 13</fullName>
    </recommendedName>
</protein>
<feature type="compositionally biased region" description="Low complexity" evidence="4">
    <location>
        <begin position="421"/>
        <end position="436"/>
    </location>
</feature>
<feature type="compositionally biased region" description="Low complexity" evidence="4">
    <location>
        <begin position="670"/>
        <end position="696"/>
    </location>
</feature>
<keyword evidence="2 3" id="KW-0072">Autophagy</keyword>
<dbReference type="PANTHER" id="PTHR13430">
    <property type="match status" value="1"/>
</dbReference>
<evidence type="ECO:0000256" key="2">
    <source>
        <dbReference type="ARBA" id="ARBA00023006"/>
    </source>
</evidence>
<dbReference type="Proteomes" id="UP000092666">
    <property type="component" value="Unassembled WGS sequence"/>
</dbReference>
<feature type="region of interest" description="Disordered" evidence="4">
    <location>
        <begin position="1"/>
        <end position="51"/>
    </location>
</feature>
<organism evidence="6 7">
    <name type="scientific">Kwoniella heveanensis BCC8398</name>
    <dbReference type="NCBI Taxonomy" id="1296120"/>
    <lineage>
        <taxon>Eukaryota</taxon>
        <taxon>Fungi</taxon>
        <taxon>Dikarya</taxon>
        <taxon>Basidiomycota</taxon>
        <taxon>Agaricomycotina</taxon>
        <taxon>Tremellomycetes</taxon>
        <taxon>Tremellales</taxon>
        <taxon>Cryptococcaceae</taxon>
        <taxon>Kwoniella</taxon>
    </lineage>
</organism>
<feature type="compositionally biased region" description="Polar residues" evidence="4">
    <location>
        <begin position="999"/>
        <end position="1008"/>
    </location>
</feature>
<feature type="compositionally biased region" description="Basic and acidic residues" evidence="4">
    <location>
        <begin position="1178"/>
        <end position="1199"/>
    </location>
</feature>
<feature type="region of interest" description="Disordered" evidence="4">
    <location>
        <begin position="357"/>
        <end position="483"/>
    </location>
</feature>
<feature type="region of interest" description="Disordered" evidence="4">
    <location>
        <begin position="754"/>
        <end position="802"/>
    </location>
</feature>
<dbReference type="PANTHER" id="PTHR13430:SF4">
    <property type="entry name" value="AUTOPHAGY-RELATED PROTEIN 13"/>
    <property type="match status" value="1"/>
</dbReference>
<dbReference type="GO" id="GO:0000407">
    <property type="term" value="C:phagophore assembly site"/>
    <property type="evidence" value="ECO:0007669"/>
    <property type="project" value="TreeGrafter"/>
</dbReference>
<dbReference type="GO" id="GO:0005829">
    <property type="term" value="C:cytosol"/>
    <property type="evidence" value="ECO:0007669"/>
    <property type="project" value="TreeGrafter"/>
</dbReference>
<dbReference type="InterPro" id="IPR018731">
    <property type="entry name" value="Atg13_N"/>
</dbReference>
<feature type="compositionally biased region" description="Low complexity" evidence="4">
    <location>
        <begin position="754"/>
        <end position="778"/>
    </location>
</feature>
<dbReference type="STRING" id="1296120.A0A1B9GKU2"/>
<feature type="compositionally biased region" description="Low complexity" evidence="4">
    <location>
        <begin position="900"/>
        <end position="919"/>
    </location>
</feature>
<feature type="compositionally biased region" description="Polar residues" evidence="4">
    <location>
        <begin position="543"/>
        <end position="553"/>
    </location>
</feature>
<feature type="region of interest" description="Disordered" evidence="4">
    <location>
        <begin position="657"/>
        <end position="733"/>
    </location>
</feature>
<accession>A0A1B9GKU2</accession>
<feature type="region of interest" description="Disordered" evidence="4">
    <location>
        <begin position="500"/>
        <end position="553"/>
    </location>
</feature>
<feature type="compositionally biased region" description="Basic and acidic residues" evidence="4">
    <location>
        <begin position="706"/>
        <end position="716"/>
    </location>
</feature>
<evidence type="ECO:0000256" key="3">
    <source>
        <dbReference type="RuleBase" id="RU361214"/>
    </source>
</evidence>
<feature type="compositionally biased region" description="Low complexity" evidence="4">
    <location>
        <begin position="524"/>
        <end position="538"/>
    </location>
</feature>
<feature type="compositionally biased region" description="Low complexity" evidence="4">
    <location>
        <begin position="1040"/>
        <end position="1060"/>
    </location>
</feature>
<comment type="similarity">
    <text evidence="1 3">Belongs to the ATG13 family. Fungi subfamily.</text>
</comment>